<dbReference type="KEGG" id="faf:OE104_14415"/>
<dbReference type="PANTHER" id="PTHR35337">
    <property type="entry name" value="SLR1478 PROTEIN"/>
    <property type="match status" value="1"/>
</dbReference>
<keyword evidence="1" id="KW-0472">Membrane</keyword>
<dbReference type="RefSeq" id="WP_275417473.1">
    <property type="nucleotide sequence ID" value="NZ_CP106878.1"/>
</dbReference>
<feature type="transmembrane region" description="Helical" evidence="1">
    <location>
        <begin position="20"/>
        <end position="39"/>
    </location>
</feature>
<dbReference type="InterPro" id="IPR002798">
    <property type="entry name" value="SpoIIM-like"/>
</dbReference>
<dbReference type="PANTHER" id="PTHR35337:SF1">
    <property type="entry name" value="SLR1478 PROTEIN"/>
    <property type="match status" value="1"/>
</dbReference>
<reference evidence="2" key="1">
    <citation type="submission" date="2022-09" db="EMBL/GenBank/DDBJ databases">
        <title>Complete Genomes of Fervidibacillus albus and Fervidibacillus halotolerans isolated from tidal flat sediments.</title>
        <authorList>
            <person name="Kwon K.K."/>
            <person name="Yang S.-H."/>
            <person name="Park M.J."/>
            <person name="Oh H.-M."/>
        </authorList>
    </citation>
    <scope>NUCLEOTIDE SEQUENCE</scope>
    <source>
        <strain evidence="2">MEBiC13591</strain>
    </source>
</reference>
<dbReference type="Pfam" id="PF01944">
    <property type="entry name" value="SpoIIM"/>
    <property type="match status" value="1"/>
</dbReference>
<evidence type="ECO:0000256" key="1">
    <source>
        <dbReference type="SAM" id="Phobius"/>
    </source>
</evidence>
<dbReference type="EMBL" id="CP106878">
    <property type="protein sequence ID" value="WAA09690.1"/>
    <property type="molecule type" value="Genomic_DNA"/>
</dbReference>
<gene>
    <name evidence="2" type="ORF">OE104_14415</name>
</gene>
<protein>
    <submittedName>
        <fullName evidence="2">Stage II sporulation protein M</fullName>
    </submittedName>
</protein>
<evidence type="ECO:0000313" key="3">
    <source>
        <dbReference type="Proteomes" id="UP001164718"/>
    </source>
</evidence>
<accession>A0A9E8RUK9</accession>
<sequence length="205" mass="23026">MKNLYTSQWRFFKNDYWKSFLGIFFVFILGGFSTYLLLLNNTAIIDELMGQVVSIFEEKNMLEPELTSGEIALKLFTNNFLASLFVFLTGFIPIFIPTLLIMGLNGAMIGVLFAYIKVNGGLIAPMFFAGILPHGIFEIPALVMAGALAFYISKGLIKKLSRTEFRMQFVVKNAFVSFLSICVPLLIIAAIIEAFITPILLEQFM</sequence>
<feature type="transmembrane region" description="Helical" evidence="1">
    <location>
        <begin position="109"/>
        <end position="129"/>
    </location>
</feature>
<keyword evidence="1" id="KW-1133">Transmembrane helix</keyword>
<organism evidence="2 3">
    <name type="scientific">Fervidibacillus albus</name>
    <dbReference type="NCBI Taxonomy" id="2980026"/>
    <lineage>
        <taxon>Bacteria</taxon>
        <taxon>Bacillati</taxon>
        <taxon>Bacillota</taxon>
        <taxon>Bacilli</taxon>
        <taxon>Bacillales</taxon>
        <taxon>Bacillaceae</taxon>
        <taxon>Fervidibacillus</taxon>
    </lineage>
</organism>
<dbReference type="Proteomes" id="UP001164718">
    <property type="component" value="Chromosome"/>
</dbReference>
<feature type="transmembrane region" description="Helical" evidence="1">
    <location>
        <begin position="135"/>
        <end position="153"/>
    </location>
</feature>
<name>A0A9E8RUK9_9BACI</name>
<feature type="transmembrane region" description="Helical" evidence="1">
    <location>
        <begin position="174"/>
        <end position="201"/>
    </location>
</feature>
<keyword evidence="1" id="KW-0812">Transmembrane</keyword>
<feature type="transmembrane region" description="Helical" evidence="1">
    <location>
        <begin position="80"/>
        <end position="102"/>
    </location>
</feature>
<proteinExistence type="predicted"/>
<dbReference type="AlphaFoldDB" id="A0A9E8RUK9"/>
<keyword evidence="3" id="KW-1185">Reference proteome</keyword>
<evidence type="ECO:0000313" key="2">
    <source>
        <dbReference type="EMBL" id="WAA09690.1"/>
    </source>
</evidence>